<evidence type="ECO:0000256" key="3">
    <source>
        <dbReference type="ARBA" id="ARBA00022499"/>
    </source>
</evidence>
<dbReference type="InterPro" id="IPR019559">
    <property type="entry name" value="Cullin_neddylation_domain"/>
</dbReference>
<dbReference type="Pfam" id="PF00888">
    <property type="entry name" value="Cullin"/>
    <property type="match status" value="1"/>
</dbReference>
<dbReference type="Gene3D" id="3.30.230.130">
    <property type="entry name" value="Cullin, Chain C, Domain 2"/>
    <property type="match status" value="1"/>
</dbReference>
<dbReference type="FunFam" id="1.20.1310.10:FF:000004">
    <property type="entry name" value="Cullin 4B"/>
    <property type="match status" value="1"/>
</dbReference>
<keyword evidence="5" id="KW-0832">Ubl conjugation</keyword>
<dbReference type="FunFam" id="1.10.10.10:FF:000274">
    <property type="entry name" value="Cullin 4B"/>
    <property type="match status" value="1"/>
</dbReference>
<comment type="pathway">
    <text evidence="1">Protein modification; protein ubiquitination.</text>
</comment>
<dbReference type="SMART" id="SM00884">
    <property type="entry name" value="Cullin_Nedd8"/>
    <property type="match status" value="1"/>
</dbReference>
<dbReference type="InterPro" id="IPR001373">
    <property type="entry name" value="Cullin_N"/>
</dbReference>
<feature type="domain" description="Cullin family profile" evidence="9">
    <location>
        <begin position="475"/>
        <end position="704"/>
    </location>
</feature>
<evidence type="ECO:0000256" key="8">
    <source>
        <dbReference type="SAM" id="MobiDB-lite"/>
    </source>
</evidence>
<dbReference type="GO" id="GO:0031461">
    <property type="term" value="C:cullin-RING ubiquitin ligase complex"/>
    <property type="evidence" value="ECO:0007669"/>
    <property type="project" value="InterPro"/>
</dbReference>
<evidence type="ECO:0000256" key="4">
    <source>
        <dbReference type="ARBA" id="ARBA00022786"/>
    </source>
</evidence>
<dbReference type="Proteomes" id="UP000008068">
    <property type="component" value="Unassembled WGS sequence"/>
</dbReference>
<dbReference type="InParanoid" id="G0N9C8"/>
<dbReference type="OMA" id="FWPSYIP"/>
<organism evidence="11">
    <name type="scientific">Caenorhabditis brenneri</name>
    <name type="common">Nematode worm</name>
    <dbReference type="NCBI Taxonomy" id="135651"/>
    <lineage>
        <taxon>Eukaryota</taxon>
        <taxon>Metazoa</taxon>
        <taxon>Ecdysozoa</taxon>
        <taxon>Nematoda</taxon>
        <taxon>Chromadorea</taxon>
        <taxon>Rhabditida</taxon>
        <taxon>Rhabditina</taxon>
        <taxon>Rhabditomorpha</taxon>
        <taxon>Rhabditoidea</taxon>
        <taxon>Rhabditidae</taxon>
        <taxon>Peloderinae</taxon>
        <taxon>Caenorhabditis</taxon>
    </lineage>
</organism>
<name>G0N9C8_CAEBE</name>
<evidence type="ECO:0000313" key="10">
    <source>
        <dbReference type="EMBL" id="EGT55762.1"/>
    </source>
</evidence>
<evidence type="ECO:0000256" key="5">
    <source>
        <dbReference type="ARBA" id="ARBA00022843"/>
    </source>
</evidence>
<dbReference type="OrthoDB" id="27073at2759"/>
<dbReference type="PROSITE" id="PS01256">
    <property type="entry name" value="CULLIN_1"/>
    <property type="match status" value="1"/>
</dbReference>
<sequence>MKPGANQSNSAEKSKSKPLRKPSKRSGSSIEGTETKQMRGDNDCFDEEMEDVSTSNNCRKLNSNNLQENFRDQPESASRSATNNDRRATKIVIKNFKGTASGNTNGLDSNNATNTSESIEKDWAVLSDNVYAILEDRKTFATMETLFSRVRAVCDKNKLKELYDRIKAIVDGFAKNLRDSMNLTEHATVDEDNCEQYLAKFGSIWEKYPVKINLIRNIFLYLDRIAVSTHDQEITPLWDCFTRIFQITFFPDISKDFTTVKLFSAIFIAMQKMMDKRPVDTPLKNLIEMLQTIHVGEYFSNFLLSQLREYYNNQRLALVPVLTCNEYMEFAEDQIRRYSNLIKLNFDEPSALKEVQMTITNCLIQQAIPEILTRDFDELLSNGSIEDINRMFDLCRQCSGGEEEVRTQFSKYMKSRGERLIASCPDDDLVTELLAFKKRIDFITSGSFQSASDHTKMRQCISDAFESFVNKNVDRAAELISKHFHTLLHSGNKNVTDESSLDQMVDDAIVLFRYLRGKDVFEAYYKRGLAKRLFLERSASVDAEKMVLCKLKTECGAGFTYKLEGMFKDMDASENLSKLFNQHLGHINKETSNFGVRVITPEYWPTYETYEINIPKEMRNTLTDYQEFYRIQHGNRNVKWHHGLATAVVSAEFRSNCRKELVSTLYQAVILLLFNKCDTWTVREIVECTKIVEVEVVKNIVALLGGRDRPKVLQFVDNALEKKENILESVKNGKFAVNSDFSDKRYRIRITQVNMKTPVEEKKDVDQEVNQDRQSHIDAAVVRIMKARKELSHHTLITDVLQQLKFPVKATDIKKRIEGLIEREYMSRDPDDASLYRYVA</sequence>
<dbReference type="FunCoup" id="G0N9C8">
    <property type="interactions" value="234"/>
</dbReference>
<dbReference type="PROSITE" id="PS50069">
    <property type="entry name" value="CULLIN_2"/>
    <property type="match status" value="1"/>
</dbReference>
<evidence type="ECO:0000256" key="1">
    <source>
        <dbReference type="ARBA" id="ARBA00004906"/>
    </source>
</evidence>
<evidence type="ECO:0000259" key="9">
    <source>
        <dbReference type="PROSITE" id="PS50069"/>
    </source>
</evidence>
<dbReference type="FunFam" id="1.20.1310.10:FF:000116">
    <property type="match status" value="1"/>
</dbReference>
<dbReference type="SUPFAM" id="SSF74788">
    <property type="entry name" value="Cullin repeat-like"/>
    <property type="match status" value="1"/>
</dbReference>
<feature type="region of interest" description="Disordered" evidence="8">
    <location>
        <begin position="1"/>
        <end position="43"/>
    </location>
</feature>
<dbReference type="InterPro" id="IPR036317">
    <property type="entry name" value="Cullin_homology_sf"/>
</dbReference>
<dbReference type="GO" id="GO:0031625">
    <property type="term" value="F:ubiquitin protein ligase binding"/>
    <property type="evidence" value="ECO:0007669"/>
    <property type="project" value="InterPro"/>
</dbReference>
<dbReference type="InterPro" id="IPR045093">
    <property type="entry name" value="Cullin"/>
</dbReference>
<comment type="similarity">
    <text evidence="2 6 7">Belongs to the cullin family.</text>
</comment>
<keyword evidence="3" id="KW-1017">Isopeptide bond</keyword>
<dbReference type="FunFam" id="1.20.1310.10:FF:000002">
    <property type="entry name" value="cullin-3 isoform X1"/>
    <property type="match status" value="1"/>
</dbReference>
<dbReference type="InterPro" id="IPR059120">
    <property type="entry name" value="Cullin-like_AB"/>
</dbReference>
<accession>G0N9C8</accession>
<keyword evidence="4" id="KW-0833">Ubl conjugation pathway</keyword>
<evidence type="ECO:0000256" key="6">
    <source>
        <dbReference type="PROSITE-ProRule" id="PRU00330"/>
    </source>
</evidence>
<evidence type="ECO:0000313" key="11">
    <source>
        <dbReference type="Proteomes" id="UP000008068"/>
    </source>
</evidence>
<dbReference type="SUPFAM" id="SSF46785">
    <property type="entry name" value="Winged helix' DNA-binding domain"/>
    <property type="match status" value="1"/>
</dbReference>
<feature type="compositionally biased region" description="Polar residues" evidence="8">
    <location>
        <begin position="1"/>
        <end position="11"/>
    </location>
</feature>
<gene>
    <name evidence="10" type="primary">Cbn-cul-4</name>
    <name evidence="10" type="ORF">CAEBREN_15904</name>
</gene>
<dbReference type="PANTHER" id="PTHR11932">
    <property type="entry name" value="CULLIN"/>
    <property type="match status" value="1"/>
</dbReference>
<evidence type="ECO:0000256" key="7">
    <source>
        <dbReference type="RuleBase" id="RU003829"/>
    </source>
</evidence>
<keyword evidence="11" id="KW-1185">Reference proteome</keyword>
<protein>
    <submittedName>
        <fullName evidence="10">CBN-CUL-4 protein</fullName>
    </submittedName>
</protein>
<feature type="compositionally biased region" description="Basic and acidic residues" evidence="8">
    <location>
        <begin position="33"/>
        <end position="42"/>
    </location>
</feature>
<dbReference type="InterPro" id="IPR016158">
    <property type="entry name" value="Cullin_homology"/>
</dbReference>
<dbReference type="InterPro" id="IPR036390">
    <property type="entry name" value="WH_DNA-bd_sf"/>
</dbReference>
<dbReference type="InterPro" id="IPR016157">
    <property type="entry name" value="Cullin_CS"/>
</dbReference>
<dbReference type="EMBL" id="GL379852">
    <property type="protein sequence ID" value="EGT55762.1"/>
    <property type="molecule type" value="Genomic_DNA"/>
</dbReference>
<evidence type="ECO:0000256" key="2">
    <source>
        <dbReference type="ARBA" id="ARBA00006019"/>
    </source>
</evidence>
<dbReference type="InterPro" id="IPR036388">
    <property type="entry name" value="WH-like_DNA-bd_sf"/>
</dbReference>
<dbReference type="Gene3D" id="1.10.10.10">
    <property type="entry name" value="Winged helix-like DNA-binding domain superfamily/Winged helix DNA-binding domain"/>
    <property type="match status" value="1"/>
</dbReference>
<feature type="region of interest" description="Disordered" evidence="8">
    <location>
        <begin position="67"/>
        <end position="87"/>
    </location>
</feature>
<dbReference type="SMART" id="SM00182">
    <property type="entry name" value="CULLIN"/>
    <property type="match status" value="1"/>
</dbReference>
<dbReference type="STRING" id="135651.G0N9C8"/>
<dbReference type="Gene3D" id="1.20.1310.10">
    <property type="entry name" value="Cullin Repeats"/>
    <property type="match status" value="3"/>
</dbReference>
<dbReference type="GO" id="GO:0043161">
    <property type="term" value="P:proteasome-mediated ubiquitin-dependent protein catabolic process"/>
    <property type="evidence" value="ECO:0007669"/>
    <property type="project" value="EnsemblMetazoa"/>
</dbReference>
<dbReference type="AlphaFoldDB" id="G0N9C8"/>
<dbReference type="SUPFAM" id="SSF75632">
    <property type="entry name" value="Cullin homology domain"/>
    <property type="match status" value="1"/>
</dbReference>
<dbReference type="HOGENOM" id="CLU_004747_7_2_1"/>
<reference evidence="11" key="1">
    <citation type="submission" date="2011-07" db="EMBL/GenBank/DDBJ databases">
        <authorList>
            <consortium name="Caenorhabditis brenneri Sequencing and Analysis Consortium"/>
            <person name="Wilson R.K."/>
        </authorList>
    </citation>
    <scope>NUCLEOTIDE SEQUENCE [LARGE SCALE GENOMIC DNA]</scope>
    <source>
        <strain evidence="11">PB2801</strain>
    </source>
</reference>
<dbReference type="InterPro" id="IPR016159">
    <property type="entry name" value="Cullin_repeat-like_dom_sf"/>
</dbReference>
<dbReference type="Pfam" id="PF10557">
    <property type="entry name" value="Cullin_Nedd8"/>
    <property type="match status" value="1"/>
</dbReference>
<proteinExistence type="inferred from homology"/>
<dbReference type="eggNOG" id="KOG2167">
    <property type="taxonomic scope" value="Eukaryota"/>
</dbReference>
<dbReference type="Pfam" id="PF26557">
    <property type="entry name" value="Cullin_AB"/>
    <property type="match status" value="1"/>
</dbReference>